<dbReference type="RefSeq" id="WP_105214436.1">
    <property type="nucleotide sequence ID" value="NZ_CP027062.1"/>
</dbReference>
<keyword evidence="8" id="KW-0732">Signal</keyword>
<dbReference type="PANTHER" id="PTHR30081">
    <property type="entry name" value="PROTEIN-EXPORT MEMBRANE PROTEIN SEC"/>
    <property type="match status" value="1"/>
</dbReference>
<dbReference type="Proteomes" id="UP000238442">
    <property type="component" value="Chromosome"/>
</dbReference>
<gene>
    <name evidence="10" type="ORF">C5O00_01955</name>
</gene>
<dbReference type="Gene3D" id="3.30.1360.200">
    <property type="match status" value="1"/>
</dbReference>
<keyword evidence="7" id="KW-0472">Membrane</keyword>
<dbReference type="EMBL" id="CP027062">
    <property type="protein sequence ID" value="AVI49994.1"/>
    <property type="molecule type" value="Genomic_DNA"/>
</dbReference>
<sequence length="313" mass="34652">MLRKLLLLSLLMISLTFVRCNLTAQKADKRITAILMLDRVDPSEKELQEAIDLLKKRFQKLGNPINQITVVSEEKIRVVIETAAEVEAVQKFLTTSANLEFYNTYKTEEMMPFVWAANKWLENYNPSVENPILSRISMPNFDYGAEMFQVKRSDTAQIFQYLKMPEIRALLERGKGDTKFLSGKLNPDSNMVSFYAVDTDSGIAPLDGTYVTEASLAYNAIGKPTIYITVNAEGAEIWAEMTGSAYERGSQIAIVIDDIVYSAPGVVAGPITGGRSEIAGDFTEAEAQELAVLIGSGAIPKMKLLEISSEPIK</sequence>
<dbReference type="OrthoDB" id="1162158at2"/>
<evidence type="ECO:0000256" key="6">
    <source>
        <dbReference type="ARBA" id="ARBA00023010"/>
    </source>
</evidence>
<evidence type="ECO:0000259" key="9">
    <source>
        <dbReference type="Pfam" id="PF22599"/>
    </source>
</evidence>
<keyword evidence="11" id="KW-1185">Reference proteome</keyword>
<dbReference type="Pfam" id="PF22599">
    <property type="entry name" value="SecDF_P1_head"/>
    <property type="match status" value="1"/>
</dbReference>
<evidence type="ECO:0000256" key="5">
    <source>
        <dbReference type="ARBA" id="ARBA00022989"/>
    </source>
</evidence>
<evidence type="ECO:0000256" key="7">
    <source>
        <dbReference type="ARBA" id="ARBA00023136"/>
    </source>
</evidence>
<evidence type="ECO:0000256" key="4">
    <source>
        <dbReference type="ARBA" id="ARBA00022927"/>
    </source>
</evidence>
<feature type="domain" description="SecDF P1 head subdomain" evidence="9">
    <location>
        <begin position="205"/>
        <end position="300"/>
    </location>
</feature>
<protein>
    <recommendedName>
        <fullName evidence="9">SecDF P1 head subdomain domain-containing protein</fullName>
    </recommendedName>
</protein>
<dbReference type="GO" id="GO:0005886">
    <property type="term" value="C:plasma membrane"/>
    <property type="evidence" value="ECO:0007669"/>
    <property type="project" value="TreeGrafter"/>
</dbReference>
<dbReference type="KEGG" id="aue:C5O00_01955"/>
<reference evidence="10 11" key="1">
    <citation type="submission" date="2018-02" db="EMBL/GenBank/DDBJ databases">
        <title>Genomic analysis of the strain RR4-38 isolated from a seawater recirculating aquaculture system.</title>
        <authorList>
            <person name="Kim Y.-S."/>
            <person name="Jang Y.H."/>
            <person name="Kim K.-H."/>
        </authorList>
    </citation>
    <scope>NUCLEOTIDE SEQUENCE [LARGE SCALE GENOMIC DNA]</scope>
    <source>
        <strain evidence="10 11">RR4-38</strain>
    </source>
</reference>
<proteinExistence type="predicted"/>
<keyword evidence="6" id="KW-0811">Translocation</keyword>
<keyword evidence="4" id="KW-0653">Protein transport</keyword>
<dbReference type="GO" id="GO:0015031">
    <property type="term" value="P:protein transport"/>
    <property type="evidence" value="ECO:0007669"/>
    <property type="project" value="UniProtKB-KW"/>
</dbReference>
<dbReference type="InterPro" id="IPR054384">
    <property type="entry name" value="SecDF_P1_head"/>
</dbReference>
<keyword evidence="1" id="KW-0813">Transport</keyword>
<evidence type="ECO:0000313" key="10">
    <source>
        <dbReference type="EMBL" id="AVI49994.1"/>
    </source>
</evidence>
<dbReference type="AlphaFoldDB" id="A0A2S0HTX0"/>
<evidence type="ECO:0000256" key="8">
    <source>
        <dbReference type="SAM" id="SignalP"/>
    </source>
</evidence>
<evidence type="ECO:0000256" key="1">
    <source>
        <dbReference type="ARBA" id="ARBA00022448"/>
    </source>
</evidence>
<accession>A0A2S0HTX0</accession>
<dbReference type="InterPro" id="IPR022813">
    <property type="entry name" value="SecD/SecF_arch_bac"/>
</dbReference>
<dbReference type="Gene3D" id="3.30.70.3400">
    <property type="match status" value="1"/>
</dbReference>
<keyword evidence="2" id="KW-1003">Cell membrane</keyword>
<evidence type="ECO:0000256" key="3">
    <source>
        <dbReference type="ARBA" id="ARBA00022692"/>
    </source>
</evidence>
<evidence type="ECO:0000313" key="11">
    <source>
        <dbReference type="Proteomes" id="UP000238442"/>
    </source>
</evidence>
<evidence type="ECO:0000256" key="2">
    <source>
        <dbReference type="ARBA" id="ARBA00022475"/>
    </source>
</evidence>
<feature type="signal peptide" evidence="8">
    <location>
        <begin position="1"/>
        <end position="20"/>
    </location>
</feature>
<keyword evidence="3" id="KW-0812">Transmembrane</keyword>
<organism evidence="10 11">
    <name type="scientific">Pukyongia salina</name>
    <dbReference type="NCBI Taxonomy" id="2094025"/>
    <lineage>
        <taxon>Bacteria</taxon>
        <taxon>Pseudomonadati</taxon>
        <taxon>Bacteroidota</taxon>
        <taxon>Flavobacteriia</taxon>
        <taxon>Flavobacteriales</taxon>
        <taxon>Flavobacteriaceae</taxon>
        <taxon>Pukyongia</taxon>
    </lineage>
</organism>
<dbReference type="PANTHER" id="PTHR30081:SF1">
    <property type="entry name" value="PROTEIN TRANSLOCASE SUBUNIT SECD"/>
    <property type="match status" value="1"/>
</dbReference>
<keyword evidence="5" id="KW-1133">Transmembrane helix</keyword>
<feature type="chain" id="PRO_5015577181" description="SecDF P1 head subdomain domain-containing protein" evidence="8">
    <location>
        <begin position="21"/>
        <end position="313"/>
    </location>
</feature>
<name>A0A2S0HTX0_9FLAO</name>